<feature type="coiled-coil region" evidence="1">
    <location>
        <begin position="174"/>
        <end position="201"/>
    </location>
</feature>
<dbReference type="RefSeq" id="WP_098038332.1">
    <property type="nucleotide sequence ID" value="NZ_CWGJ01000012.1"/>
</dbReference>
<sequence length="615" mass="67636">MQTPIHGPYHGTYSITTHQPTEQPTHLVLHLHGVDGQKENSGDQNANNTTGENQQRSYAQTYWENVANTTVVLDKILEEIRNTRKAHVVNLTARLAEGVGYTAVGTMNALGNGDLYGGATNIMLGVYNLALGAYGAKAVYDGAMESNTLSKSLEEIQQGISMMKQLNEANIEDANQLADYLASVEKKLKEEKAALGQIKLDLLKQAHNKDLEMMSLQAKTESNIERLSNIHKLLSDAIVQNTSGTELIEQGLATLEKTTEALQSESLSQEDIKLYINDLKAAADDFIKGVRLTKGASSDMHKSMADVNEMCGELMKDNRHAMRDLAHEKKLKLEMAERLEAIENDKQKMLIENKKAAHDVRNMQKRMFKQQIIAQKASQSVQNAKQRQQNSETEWGVVEYLSGAALGFGTGVAGLFTGGVFGMFGGAITGFKVAGSSVHELRKKSEAAKKAFVASVPVTDPTPMNPVQIKFAPSTTCLNWMPYTEAWKDSETMGGFKVQIGSEVYEGTFNTKTAGAGSLSFEEELKLYFALSDALADGKITGAECRRVLQTLDHVFTVQCERTEGKLKNVAVRLIDLNSELFLDLTRRVDEISQHNMENSLLMSTVFSSGFEGNM</sequence>
<keyword evidence="4" id="KW-1185">Reference proteome</keyword>
<keyword evidence="1" id="KW-0175">Coiled coil</keyword>
<dbReference type="AlphaFoldDB" id="A0A0H5DPS5"/>
<evidence type="ECO:0000313" key="4">
    <source>
        <dbReference type="Proteomes" id="UP000220251"/>
    </source>
</evidence>
<gene>
    <name evidence="3" type="ORF">ELAC_1134</name>
</gene>
<dbReference type="EMBL" id="CWGJ01000012">
    <property type="protein sequence ID" value="CRX38477.1"/>
    <property type="molecule type" value="Genomic_DNA"/>
</dbReference>
<dbReference type="Proteomes" id="UP000220251">
    <property type="component" value="Unassembled WGS sequence"/>
</dbReference>
<feature type="region of interest" description="Disordered" evidence="2">
    <location>
        <begin position="35"/>
        <end position="54"/>
    </location>
</feature>
<reference evidence="4" key="1">
    <citation type="submission" date="2015-06" db="EMBL/GenBank/DDBJ databases">
        <authorList>
            <person name="Bertelli C."/>
        </authorList>
    </citation>
    <scope>NUCLEOTIDE SEQUENCE [LARGE SCALE GENOMIC DNA]</scope>
    <source>
        <strain evidence="4">CRIB-30</strain>
    </source>
</reference>
<proteinExistence type="predicted"/>
<feature type="compositionally biased region" description="Polar residues" evidence="2">
    <location>
        <begin position="42"/>
        <end position="54"/>
    </location>
</feature>
<accession>A0A0H5DPS5</accession>
<protein>
    <submittedName>
        <fullName evidence="3">Uncharacterized protein</fullName>
    </submittedName>
</protein>
<name>A0A0H5DPS5_9BACT</name>
<organism evidence="3 4">
    <name type="scientific">Estrella lausannensis</name>
    <dbReference type="NCBI Taxonomy" id="483423"/>
    <lineage>
        <taxon>Bacteria</taxon>
        <taxon>Pseudomonadati</taxon>
        <taxon>Chlamydiota</taxon>
        <taxon>Chlamydiia</taxon>
        <taxon>Parachlamydiales</taxon>
        <taxon>Candidatus Criblamydiaceae</taxon>
        <taxon>Estrella</taxon>
    </lineage>
</organism>
<evidence type="ECO:0000256" key="2">
    <source>
        <dbReference type="SAM" id="MobiDB-lite"/>
    </source>
</evidence>
<evidence type="ECO:0000256" key="1">
    <source>
        <dbReference type="SAM" id="Coils"/>
    </source>
</evidence>
<feature type="coiled-coil region" evidence="1">
    <location>
        <begin position="332"/>
        <end position="394"/>
    </location>
</feature>
<evidence type="ECO:0000313" key="3">
    <source>
        <dbReference type="EMBL" id="CRX38477.1"/>
    </source>
</evidence>